<gene>
    <name evidence="2" type="ORF">C1877_08700</name>
</gene>
<keyword evidence="1" id="KW-0472">Membrane</keyword>
<protein>
    <recommendedName>
        <fullName evidence="4">M50 family peptidase</fullName>
    </recommendedName>
</protein>
<keyword evidence="3" id="KW-1185">Reference proteome</keyword>
<dbReference type="RefSeq" id="WP_181813825.1">
    <property type="nucleotide sequence ID" value="NZ_CABMMS010000005.1"/>
</dbReference>
<reference evidence="2 3" key="1">
    <citation type="journal article" date="2018" name="Elife">
        <title>Discovery and characterization of a prevalent human gut bacterial enzyme sufficient for the inactivation of a family of plant toxins.</title>
        <authorList>
            <person name="Koppel N."/>
            <person name="Bisanz J.E."/>
            <person name="Pandelia M.E."/>
            <person name="Turnbaugh P.J."/>
            <person name="Balskus E.P."/>
        </authorList>
    </citation>
    <scope>NUCLEOTIDE SEQUENCE [LARGE SCALE GENOMIC DNA]</scope>
    <source>
        <strain evidence="2 3">3C</strain>
    </source>
</reference>
<dbReference type="GeneID" id="78359766"/>
<comment type="caution">
    <text evidence="2">The sequence shown here is derived from an EMBL/GenBank/DDBJ whole genome shotgun (WGS) entry which is preliminary data.</text>
</comment>
<dbReference type="AlphaFoldDB" id="A0A369LZ47"/>
<name>A0A369LZ47_9ACTN</name>
<organism evidence="2 3">
    <name type="scientific">Gordonibacter pamelaeae</name>
    <dbReference type="NCBI Taxonomy" id="471189"/>
    <lineage>
        <taxon>Bacteria</taxon>
        <taxon>Bacillati</taxon>
        <taxon>Actinomycetota</taxon>
        <taxon>Coriobacteriia</taxon>
        <taxon>Eggerthellales</taxon>
        <taxon>Eggerthellaceae</taxon>
        <taxon>Gordonibacter</taxon>
    </lineage>
</organism>
<proteinExistence type="predicted"/>
<evidence type="ECO:0000313" key="3">
    <source>
        <dbReference type="Proteomes" id="UP000254000"/>
    </source>
</evidence>
<sequence>MAAKRSERKRQRGTRAFAIVLFMAAGAAGGYLIGRSMDASGTSGDPLGTVAWLAAVVVLLTVSYLLQIVVHEAGHLALGLATGYRFRSFRVGSYMLVEQDGRLHLKRLSIQGTGGQCLMGPPDLVDGRIPYRLYNLGGALANTLVALVAAALAFALPQRLATIFFAFLALVGVAFALTNGLPLTVGGVNNDGKNLRAAGESPDALRAFWVILKIGEAQADDLRVKDMPAAWFAVPADSGQLRNPLIASVAVLACNRLLDEGRTPEAAGAIRDLLERETGMLGLHRSLLKVDLAYCELVGENRAAEVERTLDADARKLMKAMSRFPAVMRTRYAQALLAGRDEEAARRIREEFDRAAARYPYPSEIEGERELMDAADARFRERAAHETDATEEGARP</sequence>
<feature type="transmembrane region" description="Helical" evidence="1">
    <location>
        <begin position="16"/>
        <end position="34"/>
    </location>
</feature>
<dbReference type="EMBL" id="PPTS01000005">
    <property type="protein sequence ID" value="RDB64801.1"/>
    <property type="molecule type" value="Genomic_DNA"/>
</dbReference>
<evidence type="ECO:0000313" key="2">
    <source>
        <dbReference type="EMBL" id="RDB64801.1"/>
    </source>
</evidence>
<evidence type="ECO:0000256" key="1">
    <source>
        <dbReference type="SAM" id="Phobius"/>
    </source>
</evidence>
<feature type="transmembrane region" description="Helical" evidence="1">
    <location>
        <begin position="162"/>
        <end position="186"/>
    </location>
</feature>
<feature type="transmembrane region" description="Helical" evidence="1">
    <location>
        <begin position="133"/>
        <end position="156"/>
    </location>
</feature>
<keyword evidence="1" id="KW-0812">Transmembrane</keyword>
<dbReference type="Proteomes" id="UP000254000">
    <property type="component" value="Unassembled WGS sequence"/>
</dbReference>
<keyword evidence="1" id="KW-1133">Transmembrane helix</keyword>
<feature type="transmembrane region" description="Helical" evidence="1">
    <location>
        <begin position="46"/>
        <end position="66"/>
    </location>
</feature>
<accession>A0A369LZ47</accession>
<evidence type="ECO:0008006" key="4">
    <source>
        <dbReference type="Google" id="ProtNLM"/>
    </source>
</evidence>